<feature type="transmembrane region" description="Helical" evidence="7">
    <location>
        <begin position="196"/>
        <end position="214"/>
    </location>
</feature>
<dbReference type="Pfam" id="PF06738">
    <property type="entry name" value="ThrE"/>
    <property type="match status" value="1"/>
</dbReference>
<protein>
    <submittedName>
        <fullName evidence="9">Threonine/serine exporter family protein</fullName>
    </submittedName>
</protein>
<dbReference type="Proteomes" id="UP000515928">
    <property type="component" value="Chromosome"/>
</dbReference>
<feature type="transmembrane region" description="Helical" evidence="7">
    <location>
        <begin position="141"/>
        <end position="159"/>
    </location>
</feature>
<organism evidence="9 10">
    <name type="scientific">Erysipelothrix inopinata</name>
    <dbReference type="NCBI Taxonomy" id="225084"/>
    <lineage>
        <taxon>Bacteria</taxon>
        <taxon>Bacillati</taxon>
        <taxon>Bacillota</taxon>
        <taxon>Erysipelotrichia</taxon>
        <taxon>Erysipelotrichales</taxon>
        <taxon>Erysipelotrichaceae</taxon>
        <taxon>Erysipelothrix</taxon>
    </lineage>
</organism>
<dbReference type="PANTHER" id="PTHR34390">
    <property type="entry name" value="UPF0442 PROTEIN YJJB-RELATED"/>
    <property type="match status" value="1"/>
</dbReference>
<comment type="similarity">
    <text evidence="6">Belongs to the ThrE exporter (TC 2.A.79) family.</text>
</comment>
<dbReference type="GO" id="GO:0022857">
    <property type="term" value="F:transmembrane transporter activity"/>
    <property type="evidence" value="ECO:0007669"/>
    <property type="project" value="InterPro"/>
</dbReference>
<gene>
    <name evidence="9" type="ORF">H9L01_02410</name>
</gene>
<evidence type="ECO:0000256" key="1">
    <source>
        <dbReference type="ARBA" id="ARBA00004651"/>
    </source>
</evidence>
<evidence type="ECO:0000313" key="9">
    <source>
        <dbReference type="EMBL" id="QNN61238.1"/>
    </source>
</evidence>
<name>A0A7G9S063_9FIRM</name>
<sequence>MDFLDEEKLMDACMIAGKILMENGAEMHRVEDTMNRILDVRHGDGEAMSFVIPTGIFVTTRYGRTTKMKRIVKRRQNLEMIVEVNSLSRQFSAQDLSVDELYDALTELEKNEADFPYWLKIVSSGLISGFMMLLFEGSFQDIGITMLIGALGYSFYSYLARVMKARFIQEFVATFLMALLANGLNQLGLVTNPDTVIIGSIIILVPGIQIMNSIRDFLAGNTISGTVFMMEAMVIAGMIGAGVMSALKMF</sequence>
<accession>A0A7G9S063</accession>
<dbReference type="PANTHER" id="PTHR34390:SF2">
    <property type="entry name" value="SUCCINATE TRANSPORTER SUBUNIT YJJP-RELATED"/>
    <property type="match status" value="1"/>
</dbReference>
<feature type="transmembrane region" description="Helical" evidence="7">
    <location>
        <begin position="171"/>
        <end position="190"/>
    </location>
</feature>
<evidence type="ECO:0000259" key="8">
    <source>
        <dbReference type="Pfam" id="PF06738"/>
    </source>
</evidence>
<comment type="subcellular location">
    <subcellularLocation>
        <location evidence="1">Cell membrane</location>
        <topology evidence="1">Multi-pass membrane protein</topology>
    </subcellularLocation>
</comment>
<evidence type="ECO:0000256" key="4">
    <source>
        <dbReference type="ARBA" id="ARBA00022989"/>
    </source>
</evidence>
<evidence type="ECO:0000256" key="6">
    <source>
        <dbReference type="ARBA" id="ARBA00034125"/>
    </source>
</evidence>
<keyword evidence="5 7" id="KW-0472">Membrane</keyword>
<dbReference type="InterPro" id="IPR050539">
    <property type="entry name" value="ThrE_Dicarb/AminoAcid_Exp"/>
</dbReference>
<dbReference type="GO" id="GO:0005886">
    <property type="term" value="C:plasma membrane"/>
    <property type="evidence" value="ECO:0007669"/>
    <property type="project" value="UniProtKB-SubCell"/>
</dbReference>
<evidence type="ECO:0000256" key="5">
    <source>
        <dbReference type="ARBA" id="ARBA00023136"/>
    </source>
</evidence>
<keyword evidence="10" id="KW-1185">Reference proteome</keyword>
<evidence type="ECO:0000256" key="2">
    <source>
        <dbReference type="ARBA" id="ARBA00022475"/>
    </source>
</evidence>
<keyword evidence="2" id="KW-1003">Cell membrane</keyword>
<dbReference type="AlphaFoldDB" id="A0A7G9S063"/>
<dbReference type="InterPro" id="IPR010619">
    <property type="entry name" value="ThrE-like_N"/>
</dbReference>
<feature type="domain" description="Threonine/serine exporter-like N-terminal" evidence="8">
    <location>
        <begin position="12"/>
        <end position="249"/>
    </location>
</feature>
<evidence type="ECO:0000313" key="10">
    <source>
        <dbReference type="Proteomes" id="UP000515928"/>
    </source>
</evidence>
<proteinExistence type="inferred from homology"/>
<dbReference type="EMBL" id="CP060715">
    <property type="protein sequence ID" value="QNN61238.1"/>
    <property type="molecule type" value="Genomic_DNA"/>
</dbReference>
<keyword evidence="3 7" id="KW-0812">Transmembrane</keyword>
<dbReference type="KEGG" id="eio:H9L01_02410"/>
<dbReference type="GO" id="GO:0015744">
    <property type="term" value="P:succinate transport"/>
    <property type="evidence" value="ECO:0007669"/>
    <property type="project" value="TreeGrafter"/>
</dbReference>
<dbReference type="RefSeq" id="WP_187534440.1">
    <property type="nucleotide sequence ID" value="NZ_CBCSHU010000001.1"/>
</dbReference>
<keyword evidence="4 7" id="KW-1133">Transmembrane helix</keyword>
<reference evidence="9 10" key="1">
    <citation type="submission" date="2020-08" db="EMBL/GenBank/DDBJ databases">
        <title>Genome sequence of Erysipelothrix inopinata DSM 15511T.</title>
        <authorList>
            <person name="Hyun D.-W."/>
            <person name="Bae J.-W."/>
        </authorList>
    </citation>
    <scope>NUCLEOTIDE SEQUENCE [LARGE SCALE GENOMIC DNA]</scope>
    <source>
        <strain evidence="9 10">DSM 15511</strain>
    </source>
</reference>
<evidence type="ECO:0000256" key="7">
    <source>
        <dbReference type="SAM" id="Phobius"/>
    </source>
</evidence>
<feature type="transmembrane region" description="Helical" evidence="7">
    <location>
        <begin position="226"/>
        <end position="247"/>
    </location>
</feature>
<evidence type="ECO:0000256" key="3">
    <source>
        <dbReference type="ARBA" id="ARBA00022692"/>
    </source>
</evidence>